<dbReference type="PROSITE" id="PS51257">
    <property type="entry name" value="PROKAR_LIPOPROTEIN"/>
    <property type="match status" value="1"/>
</dbReference>
<dbReference type="EMBL" id="CP012333">
    <property type="protein sequence ID" value="AKU96658.1"/>
    <property type="molecule type" value="Genomic_DNA"/>
</dbReference>
<sequence>MMKLNVARVFSFAVLGTVTAAFGLACSASGAGSGELIGPATTTAATVPPVAIGSTQTGPSQGRVVFYWKSDGASWEHGTIRAELPGGRIFNGQYLEPATVNQTTVDTWMGWGCDWYSSCFGAYGPGYGTVTQYSGYILARLDDGGQTRMNCRFVLAEPTSGPKKGGQGVCELSTGERIAGAELHGE</sequence>
<evidence type="ECO:0000313" key="2">
    <source>
        <dbReference type="EMBL" id="AKU96658.1"/>
    </source>
</evidence>
<keyword evidence="3" id="KW-1185">Reference proteome</keyword>
<feature type="chain" id="PRO_5005466216" description="Lipoprotein" evidence="1">
    <location>
        <begin position="21"/>
        <end position="186"/>
    </location>
</feature>
<reference evidence="2 3" key="1">
    <citation type="submission" date="2015-08" db="EMBL/GenBank/DDBJ databases">
        <authorList>
            <person name="Babu N.S."/>
            <person name="Beckwith C.J."/>
            <person name="Beseler K.G."/>
            <person name="Brison A."/>
            <person name="Carone J.V."/>
            <person name="Caskin T.P."/>
            <person name="Diamond M."/>
            <person name="Durham M.E."/>
            <person name="Foxe J.M."/>
            <person name="Go M."/>
            <person name="Henderson B.A."/>
            <person name="Jones I.B."/>
            <person name="McGettigan J.A."/>
            <person name="Micheletti S.J."/>
            <person name="Nasrallah M.E."/>
            <person name="Ortiz D."/>
            <person name="Piller C.R."/>
            <person name="Privatt S.R."/>
            <person name="Schneider S.L."/>
            <person name="Sharp S."/>
            <person name="Smith T.C."/>
            <person name="Stanton J.D."/>
            <person name="Ullery H.E."/>
            <person name="Wilson R.J."/>
            <person name="Serrano M.G."/>
            <person name="Buck G."/>
            <person name="Lee V."/>
            <person name="Wang Y."/>
            <person name="Carvalho R."/>
            <person name="Voegtly L."/>
            <person name="Shi R."/>
            <person name="Duckworth R."/>
            <person name="Johnson A."/>
            <person name="Loviza R."/>
            <person name="Walstead R."/>
            <person name="Shah Z."/>
            <person name="Kiflezghi M."/>
            <person name="Wade K."/>
            <person name="Ball S.L."/>
            <person name="Bradley K.W."/>
            <person name="Asai D.J."/>
            <person name="Bowman C.A."/>
            <person name="Russell D.A."/>
            <person name="Pope W.H."/>
            <person name="Jacobs-Sera D."/>
            <person name="Hendrix R.W."/>
            <person name="Hatfull G.F."/>
        </authorList>
    </citation>
    <scope>NUCLEOTIDE SEQUENCE [LARGE SCALE GENOMIC DNA]</scope>
    <source>
        <strain evidence="2 3">DSM 27648</strain>
    </source>
</reference>
<dbReference type="KEGG" id="llu:AKJ09_03322"/>
<name>A0A0K1PSZ4_9BACT</name>
<accession>A0A0K1PSZ4</accession>
<dbReference type="STRING" id="1391654.AKJ09_03322"/>
<proteinExistence type="predicted"/>
<protein>
    <recommendedName>
        <fullName evidence="4">Lipoprotein</fullName>
    </recommendedName>
</protein>
<evidence type="ECO:0000256" key="1">
    <source>
        <dbReference type="SAM" id="SignalP"/>
    </source>
</evidence>
<dbReference type="AlphaFoldDB" id="A0A0K1PSZ4"/>
<evidence type="ECO:0008006" key="4">
    <source>
        <dbReference type="Google" id="ProtNLM"/>
    </source>
</evidence>
<gene>
    <name evidence="2" type="ORF">AKJ09_03322</name>
</gene>
<feature type="signal peptide" evidence="1">
    <location>
        <begin position="1"/>
        <end position="20"/>
    </location>
</feature>
<dbReference type="Proteomes" id="UP000064967">
    <property type="component" value="Chromosome"/>
</dbReference>
<keyword evidence="1" id="KW-0732">Signal</keyword>
<organism evidence="2 3">
    <name type="scientific">Labilithrix luteola</name>
    <dbReference type="NCBI Taxonomy" id="1391654"/>
    <lineage>
        <taxon>Bacteria</taxon>
        <taxon>Pseudomonadati</taxon>
        <taxon>Myxococcota</taxon>
        <taxon>Polyangia</taxon>
        <taxon>Polyangiales</taxon>
        <taxon>Labilitrichaceae</taxon>
        <taxon>Labilithrix</taxon>
    </lineage>
</organism>
<evidence type="ECO:0000313" key="3">
    <source>
        <dbReference type="Proteomes" id="UP000064967"/>
    </source>
</evidence>